<feature type="binding site" evidence="4">
    <location>
        <position position="108"/>
    </location>
    <ligand>
        <name>substrate</name>
    </ligand>
</feature>
<sequence length="247" mass="29516">MRFFIELSYNGKDYYGWQIQNKVNSVEEKLEYCLSILLKTPINIVGAGRTDKGVHAKQMFAHFDIEKKISNNFIKKLNIFLPKSIHVFNIFPVKKNVHARFNAISRTYKYYLTYKKNPFFQDFSWYCFYPLNIKRMNEATRILMKYKDFSSFSKKRNEKKNNICEIYDANWLIKNTHFCFTIEANRFLRNMVRSIIGTLVDVGREKISINRFIEIIELKNKDYCSKTIPPACGLFLYKIIYPEDIFL</sequence>
<dbReference type="PANTHER" id="PTHR11142">
    <property type="entry name" value="PSEUDOURIDYLATE SYNTHASE"/>
    <property type="match status" value="1"/>
</dbReference>
<evidence type="ECO:0000313" key="8">
    <source>
        <dbReference type="Proteomes" id="UP000247917"/>
    </source>
</evidence>
<evidence type="ECO:0000256" key="3">
    <source>
        <dbReference type="ARBA" id="ARBA00023235"/>
    </source>
</evidence>
<feature type="active site" description="Nucleophile" evidence="4">
    <location>
        <position position="51"/>
    </location>
</feature>
<organism evidence="7 8">
    <name type="scientific">Blattabacterium punctulatus</name>
    <dbReference type="NCBI Taxonomy" id="164514"/>
    <lineage>
        <taxon>Bacteria</taxon>
        <taxon>Pseudomonadati</taxon>
        <taxon>Bacteroidota</taxon>
        <taxon>Flavobacteriia</taxon>
        <taxon>Flavobacteriales</taxon>
        <taxon>Blattabacteriaceae</taxon>
        <taxon>Blattabacterium</taxon>
    </lineage>
</organism>
<dbReference type="CDD" id="cd02570">
    <property type="entry name" value="PseudoU_synth_EcTruA"/>
    <property type="match status" value="1"/>
</dbReference>
<dbReference type="InterPro" id="IPR001406">
    <property type="entry name" value="PsdUridine_synth_TruA"/>
</dbReference>
<dbReference type="EMBL" id="CP029812">
    <property type="protein sequence ID" value="AWU40087.1"/>
    <property type="molecule type" value="Genomic_DNA"/>
</dbReference>
<evidence type="ECO:0000256" key="5">
    <source>
        <dbReference type="RuleBase" id="RU003792"/>
    </source>
</evidence>
<evidence type="ECO:0000256" key="1">
    <source>
        <dbReference type="ARBA" id="ARBA00009375"/>
    </source>
</evidence>
<comment type="caution">
    <text evidence="4">Lacks conserved residue(s) required for the propagation of feature annotation.</text>
</comment>
<proteinExistence type="inferred from homology"/>
<dbReference type="Gene3D" id="3.30.70.660">
    <property type="entry name" value="Pseudouridine synthase I, catalytic domain, C-terminal subdomain"/>
    <property type="match status" value="1"/>
</dbReference>
<dbReference type="InterPro" id="IPR020097">
    <property type="entry name" value="PsdUridine_synth_TruA_a/b_dom"/>
</dbReference>
<dbReference type="Pfam" id="PF01416">
    <property type="entry name" value="PseudoU_synth_1"/>
    <property type="match status" value="1"/>
</dbReference>
<evidence type="ECO:0000256" key="4">
    <source>
        <dbReference type="HAMAP-Rule" id="MF_00171"/>
    </source>
</evidence>
<dbReference type="RefSeq" id="WP_110540330.1">
    <property type="nucleotide sequence ID" value="NZ_CP029812.1"/>
</dbReference>
<name>A0ABM6WNL1_9FLAO</name>
<dbReference type="InterPro" id="IPR020103">
    <property type="entry name" value="PsdUridine_synth_cat_dom_sf"/>
</dbReference>
<comment type="similarity">
    <text evidence="1 4 5">Belongs to the tRNA pseudouridine synthase TruA family.</text>
</comment>
<keyword evidence="2 4" id="KW-0819">tRNA processing</keyword>
<comment type="function">
    <text evidence="4">Formation of pseudouridine at positions 38, 39 and 40 in the anticodon stem and loop of transfer RNAs.</text>
</comment>
<comment type="subunit">
    <text evidence="4">Homodimer.</text>
</comment>
<dbReference type="EC" id="5.4.99.12" evidence="4"/>
<dbReference type="PANTHER" id="PTHR11142:SF0">
    <property type="entry name" value="TRNA PSEUDOURIDINE SYNTHASE-LIKE 1"/>
    <property type="match status" value="1"/>
</dbReference>
<gene>
    <name evidence="4" type="primary">truA</name>
    <name evidence="7" type="ORF">DM808_02960</name>
</gene>
<dbReference type="SUPFAM" id="SSF55120">
    <property type="entry name" value="Pseudouridine synthase"/>
    <property type="match status" value="1"/>
</dbReference>
<dbReference type="PIRSF" id="PIRSF001430">
    <property type="entry name" value="tRNA_psdUrid_synth"/>
    <property type="match status" value="1"/>
</dbReference>
<dbReference type="InterPro" id="IPR020095">
    <property type="entry name" value="PsdUridine_synth_TruA_C"/>
</dbReference>
<dbReference type="InterPro" id="IPR020094">
    <property type="entry name" value="TruA/RsuA/RluB/E/F_N"/>
</dbReference>
<evidence type="ECO:0000259" key="6">
    <source>
        <dbReference type="Pfam" id="PF01416"/>
    </source>
</evidence>
<reference evidence="7 8" key="1">
    <citation type="journal article" date="2018" name="Genome Biol. Evol.">
        <title>Parallel and Gradual Genome Erosion in the Blattabacterium Endosymbionts of Mastotermes darwiniensis and Cryptocercus Wood Roaches.</title>
        <authorList>
            <person name="Kinjo Y."/>
            <person name="Bourguignon T."/>
            <person name="Tong K.J."/>
            <person name="Kuwahara H."/>
            <person name="Lim S.J."/>
            <person name="Yoon K.B."/>
            <person name="Shigenobu S."/>
            <person name="Park Y.C."/>
            <person name="Nalepa C.A."/>
            <person name="Hongoh Y."/>
            <person name="Ohkuma M."/>
            <person name="Lo N."/>
            <person name="Tokuda G."/>
        </authorList>
    </citation>
    <scope>NUCLEOTIDE SEQUENCE [LARGE SCALE GENOMIC DNA]</scope>
    <source>
        <strain evidence="7 8">CPUsv</strain>
    </source>
</reference>
<feature type="domain" description="Pseudouridine synthase I TruA alpha/beta" evidence="6">
    <location>
        <begin position="147"/>
        <end position="242"/>
    </location>
</feature>
<dbReference type="NCBIfam" id="TIGR00071">
    <property type="entry name" value="hisT_truA"/>
    <property type="match status" value="1"/>
</dbReference>
<accession>A0ABM6WNL1</accession>
<dbReference type="Proteomes" id="UP000247917">
    <property type="component" value="Chromosome"/>
</dbReference>
<keyword evidence="8" id="KW-1185">Reference proteome</keyword>
<evidence type="ECO:0000256" key="2">
    <source>
        <dbReference type="ARBA" id="ARBA00022694"/>
    </source>
</evidence>
<protein>
    <recommendedName>
        <fullName evidence="4">tRNA pseudouridine synthase A</fullName>
        <ecNumber evidence="4">5.4.99.12</ecNumber>
    </recommendedName>
    <alternativeName>
        <fullName evidence="4">tRNA pseudouridine(38-40) synthase</fullName>
    </alternativeName>
    <alternativeName>
        <fullName evidence="4">tRNA pseudouridylate synthase I</fullName>
    </alternativeName>
    <alternativeName>
        <fullName evidence="4">tRNA-uridine isomerase I</fullName>
    </alternativeName>
</protein>
<comment type="catalytic activity">
    <reaction evidence="4 5">
        <text>uridine(38/39/40) in tRNA = pseudouridine(38/39/40) in tRNA</text>
        <dbReference type="Rhea" id="RHEA:22376"/>
        <dbReference type="Rhea" id="RHEA-COMP:10085"/>
        <dbReference type="Rhea" id="RHEA-COMP:10087"/>
        <dbReference type="ChEBI" id="CHEBI:65314"/>
        <dbReference type="ChEBI" id="CHEBI:65315"/>
        <dbReference type="EC" id="5.4.99.12"/>
    </reaction>
</comment>
<keyword evidence="3 4" id="KW-0413">Isomerase</keyword>
<evidence type="ECO:0000313" key="7">
    <source>
        <dbReference type="EMBL" id="AWU40087.1"/>
    </source>
</evidence>
<dbReference type="HAMAP" id="MF_00171">
    <property type="entry name" value="TruA"/>
    <property type="match status" value="1"/>
</dbReference>
<dbReference type="Gene3D" id="3.30.70.580">
    <property type="entry name" value="Pseudouridine synthase I, catalytic domain, N-terminal subdomain"/>
    <property type="match status" value="1"/>
</dbReference>